<evidence type="ECO:0000313" key="7">
    <source>
        <dbReference type="Proteomes" id="UP000265903"/>
    </source>
</evidence>
<dbReference type="Pfam" id="PF09339">
    <property type="entry name" value="HTH_IclR"/>
    <property type="match status" value="1"/>
</dbReference>
<dbReference type="GO" id="GO:0003677">
    <property type="term" value="F:DNA binding"/>
    <property type="evidence" value="ECO:0007669"/>
    <property type="project" value="UniProtKB-KW"/>
</dbReference>
<feature type="domain" description="IclR-ED" evidence="5">
    <location>
        <begin position="68"/>
        <end position="252"/>
    </location>
</feature>
<dbReference type="Proteomes" id="UP000265903">
    <property type="component" value="Unassembled WGS sequence"/>
</dbReference>
<evidence type="ECO:0000259" key="5">
    <source>
        <dbReference type="PROSITE" id="PS51078"/>
    </source>
</evidence>
<feature type="domain" description="HTH iclR-type" evidence="4">
    <location>
        <begin position="6"/>
        <end position="69"/>
    </location>
</feature>
<dbReference type="PANTHER" id="PTHR30136:SF39">
    <property type="entry name" value="TRANSCRIPTIONAL REGULATORY PROTEIN"/>
    <property type="match status" value="1"/>
</dbReference>
<dbReference type="InterPro" id="IPR014757">
    <property type="entry name" value="Tscrpt_reg_IclR_C"/>
</dbReference>
<protein>
    <submittedName>
        <fullName evidence="6">HTH-type transcriptional regulator KipR</fullName>
    </submittedName>
</protein>
<keyword evidence="7" id="KW-1185">Reference proteome</keyword>
<keyword evidence="3" id="KW-0804">Transcription</keyword>
<dbReference type="InterPro" id="IPR050707">
    <property type="entry name" value="HTH_MetabolicPath_Reg"/>
</dbReference>
<dbReference type="InterPro" id="IPR029016">
    <property type="entry name" value="GAF-like_dom_sf"/>
</dbReference>
<evidence type="ECO:0000256" key="1">
    <source>
        <dbReference type="ARBA" id="ARBA00023015"/>
    </source>
</evidence>
<dbReference type="GO" id="GO:0003700">
    <property type="term" value="F:DNA-binding transcription factor activity"/>
    <property type="evidence" value="ECO:0007669"/>
    <property type="project" value="TreeGrafter"/>
</dbReference>
<sequence length="258" mass="28446">MYESGIQTLDRSYSLLRRVIKAGQHGLSISELTDATGLSTATVYRLVRALKDLGLVRQPLSRGPVYPGPELLSWSELTRAALDKVAHMHLLDMAENLGDSFFLMIPDGFHVLCLDIADGQHPARSYTRQKGDRIPFGVGQASIAILSFMSKQEQTHILDHNEAPFLRAKGITRGLVQEAIANCRHLEVTCGVEGTDPPEFTGVAVPVFGKNQTPIAALSCCLRRSRLSDEHYERLTKSLLASARAISHNLFDPVENTR</sequence>
<dbReference type="InterPro" id="IPR011991">
    <property type="entry name" value="ArsR-like_HTH"/>
</dbReference>
<name>A0A3M2R907_9GAMM</name>
<keyword evidence="1" id="KW-0805">Transcription regulation</keyword>
<dbReference type="RefSeq" id="WP_114335945.1">
    <property type="nucleotide sequence ID" value="NZ_QMDL01000006.1"/>
</dbReference>
<dbReference type="CDD" id="cd00090">
    <property type="entry name" value="HTH_ARSR"/>
    <property type="match status" value="1"/>
</dbReference>
<dbReference type="PANTHER" id="PTHR30136">
    <property type="entry name" value="HELIX-TURN-HELIX TRANSCRIPTIONAL REGULATOR, ICLR FAMILY"/>
    <property type="match status" value="1"/>
</dbReference>
<comment type="caution">
    <text evidence="6">The sequence shown here is derived from an EMBL/GenBank/DDBJ whole genome shotgun (WGS) entry which is preliminary data.</text>
</comment>
<dbReference type="PROSITE" id="PS51077">
    <property type="entry name" value="HTH_ICLR"/>
    <property type="match status" value="1"/>
</dbReference>
<dbReference type="AlphaFoldDB" id="A0A3M2R907"/>
<dbReference type="Gene3D" id="3.30.450.40">
    <property type="match status" value="1"/>
</dbReference>
<gene>
    <name evidence="6" type="primary">kipR</name>
    <name evidence="6" type="ORF">DOQ08_03167</name>
</gene>
<dbReference type="InterPro" id="IPR036388">
    <property type="entry name" value="WH-like_DNA-bd_sf"/>
</dbReference>
<evidence type="ECO:0000259" key="4">
    <source>
        <dbReference type="PROSITE" id="PS51077"/>
    </source>
</evidence>
<dbReference type="PROSITE" id="PS51078">
    <property type="entry name" value="ICLR_ED"/>
    <property type="match status" value="1"/>
</dbReference>
<dbReference type="OrthoDB" id="31778at2"/>
<dbReference type="EMBL" id="QMDL01000006">
    <property type="protein sequence ID" value="RMJ01585.1"/>
    <property type="molecule type" value="Genomic_DNA"/>
</dbReference>
<dbReference type="GO" id="GO:0045892">
    <property type="term" value="P:negative regulation of DNA-templated transcription"/>
    <property type="evidence" value="ECO:0007669"/>
    <property type="project" value="TreeGrafter"/>
</dbReference>
<evidence type="ECO:0000256" key="3">
    <source>
        <dbReference type="ARBA" id="ARBA00023163"/>
    </source>
</evidence>
<keyword evidence="2" id="KW-0238">DNA-binding</keyword>
<dbReference type="InterPro" id="IPR036390">
    <property type="entry name" value="WH_DNA-bd_sf"/>
</dbReference>
<dbReference type="SMART" id="SM00346">
    <property type="entry name" value="HTH_ICLR"/>
    <property type="match status" value="1"/>
</dbReference>
<reference evidence="6 7" key="1">
    <citation type="submission" date="2018-08" db="EMBL/GenBank/DDBJ databases">
        <title>Whole Genome Sequence of the Moderate Halophilic Marine Bacterium Marinobacter litoralis Sw-45.</title>
        <authorList>
            <person name="Musa H."/>
        </authorList>
    </citation>
    <scope>NUCLEOTIDE SEQUENCE [LARGE SCALE GENOMIC DNA]</scope>
    <source>
        <strain evidence="6 7">Sw-45</strain>
    </source>
</reference>
<evidence type="ECO:0000313" key="6">
    <source>
        <dbReference type="EMBL" id="RMJ01585.1"/>
    </source>
</evidence>
<evidence type="ECO:0000256" key="2">
    <source>
        <dbReference type="ARBA" id="ARBA00023125"/>
    </source>
</evidence>
<proteinExistence type="predicted"/>
<accession>A0A3M2R907</accession>
<dbReference type="SUPFAM" id="SSF46785">
    <property type="entry name" value="Winged helix' DNA-binding domain"/>
    <property type="match status" value="1"/>
</dbReference>
<dbReference type="InterPro" id="IPR005471">
    <property type="entry name" value="Tscrpt_reg_IclR_N"/>
</dbReference>
<dbReference type="Gene3D" id="1.10.10.10">
    <property type="entry name" value="Winged helix-like DNA-binding domain superfamily/Winged helix DNA-binding domain"/>
    <property type="match status" value="1"/>
</dbReference>
<organism evidence="6 7">
    <name type="scientific">Marinobacter litoralis</name>
    <dbReference type="NCBI Taxonomy" id="187981"/>
    <lineage>
        <taxon>Bacteria</taxon>
        <taxon>Pseudomonadati</taxon>
        <taxon>Pseudomonadota</taxon>
        <taxon>Gammaproteobacteria</taxon>
        <taxon>Pseudomonadales</taxon>
        <taxon>Marinobacteraceae</taxon>
        <taxon>Marinobacter</taxon>
    </lineage>
</organism>
<dbReference type="SUPFAM" id="SSF55781">
    <property type="entry name" value="GAF domain-like"/>
    <property type="match status" value="1"/>
</dbReference>
<dbReference type="Pfam" id="PF01614">
    <property type="entry name" value="IclR_C"/>
    <property type="match status" value="1"/>
</dbReference>